<keyword evidence="2" id="KW-1185">Reference proteome</keyword>
<accession>A0A5B7GAY6</accession>
<dbReference type="EMBL" id="VSRR010014793">
    <property type="protein sequence ID" value="MPC57450.1"/>
    <property type="molecule type" value="Genomic_DNA"/>
</dbReference>
<protein>
    <submittedName>
        <fullName evidence="1">Uncharacterized protein</fullName>
    </submittedName>
</protein>
<evidence type="ECO:0000313" key="2">
    <source>
        <dbReference type="Proteomes" id="UP000324222"/>
    </source>
</evidence>
<evidence type="ECO:0000313" key="1">
    <source>
        <dbReference type="EMBL" id="MPC57450.1"/>
    </source>
</evidence>
<sequence length="130" mass="14969">MTENYWIIISKNKSSERIKNTGLEAKEICGMRVETSRKFVRQMQLSVQILTLCLTGLWRFLVCIEVSGRSGLSRPWPLADSLAHDSERRGPLNKDKGSRKEGRKEWRLLSLCLRNQGYLDCIVGHLHVLI</sequence>
<dbReference type="AlphaFoldDB" id="A0A5B7GAY6"/>
<gene>
    <name evidence="1" type="ORF">E2C01_051430</name>
</gene>
<organism evidence="1 2">
    <name type="scientific">Portunus trituberculatus</name>
    <name type="common">Swimming crab</name>
    <name type="synonym">Neptunus trituberculatus</name>
    <dbReference type="NCBI Taxonomy" id="210409"/>
    <lineage>
        <taxon>Eukaryota</taxon>
        <taxon>Metazoa</taxon>
        <taxon>Ecdysozoa</taxon>
        <taxon>Arthropoda</taxon>
        <taxon>Crustacea</taxon>
        <taxon>Multicrustacea</taxon>
        <taxon>Malacostraca</taxon>
        <taxon>Eumalacostraca</taxon>
        <taxon>Eucarida</taxon>
        <taxon>Decapoda</taxon>
        <taxon>Pleocyemata</taxon>
        <taxon>Brachyura</taxon>
        <taxon>Eubrachyura</taxon>
        <taxon>Portunoidea</taxon>
        <taxon>Portunidae</taxon>
        <taxon>Portuninae</taxon>
        <taxon>Portunus</taxon>
    </lineage>
</organism>
<comment type="caution">
    <text evidence="1">The sequence shown here is derived from an EMBL/GenBank/DDBJ whole genome shotgun (WGS) entry which is preliminary data.</text>
</comment>
<reference evidence="1 2" key="1">
    <citation type="submission" date="2019-05" db="EMBL/GenBank/DDBJ databases">
        <title>Another draft genome of Portunus trituberculatus and its Hox gene families provides insights of decapod evolution.</title>
        <authorList>
            <person name="Jeong J.-H."/>
            <person name="Song I."/>
            <person name="Kim S."/>
            <person name="Choi T."/>
            <person name="Kim D."/>
            <person name="Ryu S."/>
            <person name="Kim W."/>
        </authorList>
    </citation>
    <scope>NUCLEOTIDE SEQUENCE [LARGE SCALE GENOMIC DNA]</scope>
    <source>
        <tissue evidence="1">Muscle</tissue>
    </source>
</reference>
<proteinExistence type="predicted"/>
<dbReference type="Proteomes" id="UP000324222">
    <property type="component" value="Unassembled WGS sequence"/>
</dbReference>
<name>A0A5B7GAY6_PORTR</name>